<dbReference type="InterPro" id="IPR036397">
    <property type="entry name" value="RNaseH_sf"/>
</dbReference>
<dbReference type="InterPro" id="IPR001584">
    <property type="entry name" value="Integrase_cat-core"/>
</dbReference>
<dbReference type="RefSeq" id="WP_068557764.1">
    <property type="nucleotide sequence ID" value="NZ_LOEE01000066.1"/>
</dbReference>
<evidence type="ECO:0000259" key="2">
    <source>
        <dbReference type="PROSITE" id="PS50994"/>
    </source>
</evidence>
<dbReference type="AlphaFoldDB" id="A0A140L0E8"/>
<dbReference type="EMBL" id="LOEE01000066">
    <property type="protein sequence ID" value="KXG74023.1"/>
    <property type="molecule type" value="Genomic_DNA"/>
</dbReference>
<evidence type="ECO:0000313" key="3">
    <source>
        <dbReference type="EMBL" id="KXG74023.1"/>
    </source>
</evidence>
<dbReference type="PROSITE" id="PS50994">
    <property type="entry name" value="INTEGRASE"/>
    <property type="match status" value="1"/>
</dbReference>
<dbReference type="GO" id="GO:0003676">
    <property type="term" value="F:nucleic acid binding"/>
    <property type="evidence" value="ECO:0007669"/>
    <property type="project" value="InterPro"/>
</dbReference>
<sequence>MIAVNTLIKWGQDNDKESVERILWLDRQQNLAYVINIYSNESPFPRCISDIEECIKQGIAGLLDSDPFVKVVDEGELSEKSKEIRDRAWEVIKELVTLEPVIFYKKERRELVLKASSIYNLHEKTVSNYLKRFWKRGKIKNALLPDYYLCGGPGKERRAGDKKRGRRRKNAELVGEGINVDEEVKKIFNIAINKYYHTGAKNSLKLAYELMRKEFFSDEFRIENGIRVPVIKPIGEVPTYAQFRYWYYKNINLKKQISSRQSSKKYEQQYRPLLGNTTSEAIAPGSIYQIDATVGDIYLVSRYNRNWIIGRPVIYGVIDVFSRMVVGIYVGLEGPSWIGAMMALANAASDKVAFCKEYGIDIEEKDWPVHHLPEAILADRGELEGKNVENLINALHVKIQNTPPYRADWKAVIEQHLRITNIRVKPLLPGTVDPDVRERGDRDYRLDAKLDIYQFTQIIIKCALYHNNQYHLKNYDREEMMVADEVECIPREIWNWGIANCAGKLRSVPEDIVKLNLMPSDAATVTAKGIKFKGLYYASPKTLKERWFEKARNKGTWKIDVSYDPRNMNFIYIKEQNGMDFEKCFLLEHQDRYKDKNLEEIQYLLEEEKLQIKIAEDKELQAKVDLITEIESIAKEAEKSFKEEKSNESDSKRKKGIRNNRRLEKMLNREKEAFELDKKETGSNAAVIPFSRAEQEEEVDENDTISLLIRKQKEALKKIHE</sequence>
<dbReference type="Pfam" id="PF09299">
    <property type="entry name" value="Mu-transpos_C"/>
    <property type="match status" value="1"/>
</dbReference>
<dbReference type="Proteomes" id="UP000070456">
    <property type="component" value="Unassembled WGS sequence"/>
</dbReference>
<gene>
    <name evidence="3" type="primary">tnsB</name>
    <name evidence="3" type="ORF">AN619_26840</name>
</gene>
<keyword evidence="4" id="KW-1185">Reference proteome</keyword>
<reference evidence="3 4" key="1">
    <citation type="submission" date="2015-12" db="EMBL/GenBank/DDBJ databases">
        <title>Draft genome sequence of the thermoanaerobe Thermotalea metallivorans, an isolate from the runoff channel of the Great Artesian Basin, Australia.</title>
        <authorList>
            <person name="Patel B.K."/>
        </authorList>
    </citation>
    <scope>NUCLEOTIDE SEQUENCE [LARGE SCALE GENOMIC DNA]</scope>
    <source>
        <strain evidence="3 4">B2-1</strain>
    </source>
</reference>
<dbReference type="SUPFAM" id="SSF53098">
    <property type="entry name" value="Ribonuclease H-like"/>
    <property type="match status" value="1"/>
</dbReference>
<dbReference type="STRING" id="520762.AN619_26840"/>
<dbReference type="GO" id="GO:0015074">
    <property type="term" value="P:DNA integration"/>
    <property type="evidence" value="ECO:0007669"/>
    <property type="project" value="InterPro"/>
</dbReference>
<feature type="domain" description="Integrase catalytic" evidence="2">
    <location>
        <begin position="280"/>
        <end position="498"/>
    </location>
</feature>
<dbReference type="InterPro" id="IPR012337">
    <property type="entry name" value="RNaseH-like_sf"/>
</dbReference>
<dbReference type="Gene3D" id="3.30.420.10">
    <property type="entry name" value="Ribonuclease H-like superfamily/Ribonuclease H"/>
    <property type="match status" value="1"/>
</dbReference>
<feature type="compositionally biased region" description="Basic and acidic residues" evidence="1">
    <location>
        <begin position="638"/>
        <end position="651"/>
    </location>
</feature>
<comment type="caution">
    <text evidence="3">The sequence shown here is derived from an EMBL/GenBank/DDBJ whole genome shotgun (WGS) entry which is preliminary data.</text>
</comment>
<dbReference type="PATRIC" id="fig|520762.4.peg.2960"/>
<name>A0A140L0E8_9FIRM</name>
<accession>A0A140L0E8</accession>
<dbReference type="InterPro" id="IPR015378">
    <property type="entry name" value="Transposase-like_Mu_C"/>
</dbReference>
<evidence type="ECO:0000313" key="4">
    <source>
        <dbReference type="Proteomes" id="UP000070456"/>
    </source>
</evidence>
<evidence type="ECO:0000256" key="1">
    <source>
        <dbReference type="SAM" id="MobiDB-lite"/>
    </source>
</evidence>
<dbReference type="OrthoDB" id="501284at2"/>
<protein>
    <submittedName>
        <fullName evidence="3">Transposon Tn7 transposition protein TnsB</fullName>
    </submittedName>
</protein>
<feature type="region of interest" description="Disordered" evidence="1">
    <location>
        <begin position="638"/>
        <end position="665"/>
    </location>
</feature>
<proteinExistence type="predicted"/>
<organism evidence="3 4">
    <name type="scientific">Thermotalea metallivorans</name>
    <dbReference type="NCBI Taxonomy" id="520762"/>
    <lineage>
        <taxon>Bacteria</taxon>
        <taxon>Bacillati</taxon>
        <taxon>Bacillota</taxon>
        <taxon>Clostridia</taxon>
        <taxon>Peptostreptococcales</taxon>
        <taxon>Thermotaleaceae</taxon>
        <taxon>Thermotalea</taxon>
    </lineage>
</organism>